<dbReference type="eggNOG" id="COG2801">
    <property type="taxonomic scope" value="Bacteria"/>
</dbReference>
<name>A0A1I7DXD4_9RHOB</name>
<dbReference type="InterPro" id="IPR025948">
    <property type="entry name" value="HTH-like_dom"/>
</dbReference>
<gene>
    <name evidence="2" type="ORF">SAMN05216236_1371</name>
</gene>
<dbReference type="InterPro" id="IPR050900">
    <property type="entry name" value="Transposase_IS3/IS150/IS904"/>
</dbReference>
<dbReference type="InterPro" id="IPR012337">
    <property type="entry name" value="RNaseH-like_sf"/>
</dbReference>
<dbReference type="GO" id="GO:0015074">
    <property type="term" value="P:DNA integration"/>
    <property type="evidence" value="ECO:0007669"/>
    <property type="project" value="InterPro"/>
</dbReference>
<dbReference type="STRING" id="999627.SAMN05216236_1371"/>
<dbReference type="EMBL" id="FPAW01000037">
    <property type="protein sequence ID" value="SFU16360.1"/>
    <property type="molecule type" value="Genomic_DNA"/>
</dbReference>
<dbReference type="OrthoDB" id="9803878at2"/>
<dbReference type="InterPro" id="IPR036397">
    <property type="entry name" value="RNaseH_sf"/>
</dbReference>
<dbReference type="InterPro" id="IPR048020">
    <property type="entry name" value="Transpos_IS3"/>
</dbReference>
<accession>A0A1I7DXD4</accession>
<dbReference type="PANTHER" id="PTHR46889">
    <property type="entry name" value="TRANSPOSASE INSF FOR INSERTION SEQUENCE IS3B-RELATED"/>
    <property type="match status" value="1"/>
</dbReference>
<dbReference type="Pfam" id="PF13276">
    <property type="entry name" value="HTH_21"/>
    <property type="match status" value="1"/>
</dbReference>
<sequence>MRFAFIAKHAEMSPVQWLCQIMDVSPPGYGAFRSRPLSQSQRKDMVVPAHIREQFALSLGSYGRPRMTEELEELGLPVGHRRIGRLMRDNGIAVRRNRTFKATTDSDHSFNIAPNLLNRDFSAARPNRKWAGDISYVWTQEGWLYLAVILDLHSRRVIGWAVSNRMKRDLE</sequence>
<protein>
    <submittedName>
        <fullName evidence="2">Integrase core domain-containing protein</fullName>
    </submittedName>
</protein>
<evidence type="ECO:0000313" key="3">
    <source>
        <dbReference type="Proteomes" id="UP000182466"/>
    </source>
</evidence>
<dbReference type="NCBIfam" id="NF033516">
    <property type="entry name" value="transpos_IS3"/>
    <property type="match status" value="1"/>
</dbReference>
<dbReference type="GO" id="GO:0003676">
    <property type="term" value="F:nucleic acid binding"/>
    <property type="evidence" value="ECO:0007669"/>
    <property type="project" value="InterPro"/>
</dbReference>
<organism evidence="2 3">
    <name type="scientific">Sedimentitalea nanhaiensis</name>
    <dbReference type="NCBI Taxonomy" id="999627"/>
    <lineage>
        <taxon>Bacteria</taxon>
        <taxon>Pseudomonadati</taxon>
        <taxon>Pseudomonadota</taxon>
        <taxon>Alphaproteobacteria</taxon>
        <taxon>Rhodobacterales</taxon>
        <taxon>Paracoccaceae</taxon>
        <taxon>Sedimentitalea</taxon>
    </lineage>
</organism>
<dbReference type="Gene3D" id="3.30.420.10">
    <property type="entry name" value="Ribonuclease H-like superfamily/Ribonuclease H"/>
    <property type="match status" value="1"/>
</dbReference>
<keyword evidence="3" id="KW-1185">Reference proteome</keyword>
<proteinExistence type="predicted"/>
<dbReference type="PROSITE" id="PS50994">
    <property type="entry name" value="INTEGRASE"/>
    <property type="match status" value="1"/>
</dbReference>
<evidence type="ECO:0000313" key="2">
    <source>
        <dbReference type="EMBL" id="SFU16360.1"/>
    </source>
</evidence>
<dbReference type="AlphaFoldDB" id="A0A1I7DXD4"/>
<feature type="domain" description="Integrase catalytic" evidence="1">
    <location>
        <begin position="122"/>
        <end position="171"/>
    </location>
</feature>
<feature type="non-terminal residue" evidence="2">
    <location>
        <position position="171"/>
    </location>
</feature>
<dbReference type="Proteomes" id="UP000182466">
    <property type="component" value="Unassembled WGS sequence"/>
</dbReference>
<dbReference type="Pfam" id="PF00665">
    <property type="entry name" value="rve"/>
    <property type="match status" value="1"/>
</dbReference>
<dbReference type="InterPro" id="IPR001584">
    <property type="entry name" value="Integrase_cat-core"/>
</dbReference>
<dbReference type="SUPFAM" id="SSF53098">
    <property type="entry name" value="Ribonuclease H-like"/>
    <property type="match status" value="1"/>
</dbReference>
<evidence type="ECO:0000259" key="1">
    <source>
        <dbReference type="PROSITE" id="PS50994"/>
    </source>
</evidence>
<dbReference type="PANTHER" id="PTHR46889:SF4">
    <property type="entry name" value="TRANSPOSASE INSO FOR INSERTION SEQUENCE ELEMENT IS911B-RELATED"/>
    <property type="match status" value="1"/>
</dbReference>
<reference evidence="2 3" key="1">
    <citation type="submission" date="2016-10" db="EMBL/GenBank/DDBJ databases">
        <authorList>
            <person name="de Groot N.N."/>
        </authorList>
    </citation>
    <scope>NUCLEOTIDE SEQUENCE [LARGE SCALE GENOMIC DNA]</scope>
    <source>
        <strain evidence="2 3">CGMCC 1.10959</strain>
    </source>
</reference>